<evidence type="ECO:0000256" key="6">
    <source>
        <dbReference type="SAM" id="Phobius"/>
    </source>
</evidence>
<dbReference type="GO" id="GO:0005886">
    <property type="term" value="C:plasma membrane"/>
    <property type="evidence" value="ECO:0007669"/>
    <property type="project" value="UniProtKB-SubCell"/>
</dbReference>
<dbReference type="STRING" id="930131.SAMN05216389_10985"/>
<evidence type="ECO:0000256" key="3">
    <source>
        <dbReference type="ARBA" id="ARBA00022692"/>
    </source>
</evidence>
<evidence type="ECO:0000313" key="9">
    <source>
        <dbReference type="Proteomes" id="UP000198618"/>
    </source>
</evidence>
<keyword evidence="4 6" id="KW-1133">Transmembrane helix</keyword>
<feature type="transmembrane region" description="Helical" evidence="6">
    <location>
        <begin position="82"/>
        <end position="101"/>
    </location>
</feature>
<sequence>MSSTVAILYSLAVLSLLTSIYFYLGYRNDKKEWIHKVKEWYPAEERKSFISKLGERFDEQKSSSNLRNKLQNANLKLLPSEYIGVIFVGYLILFVLFFSIFNMPIRISFLLSLAIVFVSHYLLFYIRKNNYEMRFNEQLSEVCRILANASRSGLTVNQGIDIVAREVNAPAGEQFKRISNELKLGVSLEATLRAVQKRNKSRDFNLFIATLLIQKKTGGNLALTFETMANTFEDRKLLAQSIKTMTSEQKYISFIVPILPIFLLLIMNNVIDGFIEPLWSGIGIFMLILFLATIVLSFLIIRKITDIKV</sequence>
<keyword evidence="9" id="KW-1185">Reference proteome</keyword>
<dbReference type="EMBL" id="FOHE01000009">
    <property type="protein sequence ID" value="SET34506.1"/>
    <property type="molecule type" value="Genomic_DNA"/>
</dbReference>
<organism evidence="8 9">
    <name type="scientific">Oceanobacillus limi</name>
    <dbReference type="NCBI Taxonomy" id="930131"/>
    <lineage>
        <taxon>Bacteria</taxon>
        <taxon>Bacillati</taxon>
        <taxon>Bacillota</taxon>
        <taxon>Bacilli</taxon>
        <taxon>Bacillales</taxon>
        <taxon>Bacillaceae</taxon>
        <taxon>Oceanobacillus</taxon>
    </lineage>
</organism>
<comment type="subcellular location">
    <subcellularLocation>
        <location evidence="1">Cell membrane</location>
        <topology evidence="1">Multi-pass membrane protein</topology>
    </subcellularLocation>
</comment>
<dbReference type="InterPro" id="IPR018076">
    <property type="entry name" value="T2SS_GspF_dom"/>
</dbReference>
<gene>
    <name evidence="8" type="ORF">SAMN05216389_10985</name>
</gene>
<keyword evidence="3 6" id="KW-0812">Transmembrane</keyword>
<accession>A0A1I0DQI5</accession>
<protein>
    <submittedName>
        <fullName evidence="8">Tight adherence protein B</fullName>
    </submittedName>
</protein>
<feature type="transmembrane region" description="Helical" evidence="6">
    <location>
        <begin position="107"/>
        <end position="126"/>
    </location>
</feature>
<name>A0A1I0DQI5_9BACI</name>
<dbReference type="PANTHER" id="PTHR35007">
    <property type="entry name" value="INTEGRAL MEMBRANE PROTEIN-RELATED"/>
    <property type="match status" value="1"/>
</dbReference>
<dbReference type="Proteomes" id="UP000198618">
    <property type="component" value="Unassembled WGS sequence"/>
</dbReference>
<keyword evidence="5 6" id="KW-0472">Membrane</keyword>
<feature type="transmembrane region" description="Helical" evidence="6">
    <location>
        <begin position="277"/>
        <end position="301"/>
    </location>
</feature>
<evidence type="ECO:0000313" key="8">
    <source>
        <dbReference type="EMBL" id="SET34506.1"/>
    </source>
</evidence>
<evidence type="ECO:0000259" key="7">
    <source>
        <dbReference type="Pfam" id="PF00482"/>
    </source>
</evidence>
<evidence type="ECO:0000256" key="4">
    <source>
        <dbReference type="ARBA" id="ARBA00022989"/>
    </source>
</evidence>
<evidence type="ECO:0000256" key="1">
    <source>
        <dbReference type="ARBA" id="ARBA00004651"/>
    </source>
</evidence>
<dbReference type="Pfam" id="PF00482">
    <property type="entry name" value="T2SSF"/>
    <property type="match status" value="1"/>
</dbReference>
<feature type="domain" description="Type II secretion system protein GspF" evidence="7">
    <location>
        <begin position="143"/>
        <end position="267"/>
    </location>
</feature>
<dbReference type="RefSeq" id="WP_090869843.1">
    <property type="nucleotide sequence ID" value="NZ_FOHE01000009.1"/>
</dbReference>
<evidence type="ECO:0000256" key="2">
    <source>
        <dbReference type="ARBA" id="ARBA00022475"/>
    </source>
</evidence>
<dbReference type="PANTHER" id="PTHR35007:SF1">
    <property type="entry name" value="PILUS ASSEMBLY PROTEIN"/>
    <property type="match status" value="1"/>
</dbReference>
<feature type="transmembrane region" description="Helical" evidence="6">
    <location>
        <begin position="251"/>
        <end position="271"/>
    </location>
</feature>
<feature type="transmembrane region" description="Helical" evidence="6">
    <location>
        <begin position="6"/>
        <end position="26"/>
    </location>
</feature>
<reference evidence="8 9" key="1">
    <citation type="submission" date="2016-10" db="EMBL/GenBank/DDBJ databases">
        <authorList>
            <person name="de Groot N.N."/>
        </authorList>
    </citation>
    <scope>NUCLEOTIDE SEQUENCE [LARGE SCALE GENOMIC DNA]</scope>
    <source>
        <strain evidence="8 9">IBRC-M 10780</strain>
    </source>
</reference>
<evidence type="ECO:0000256" key="5">
    <source>
        <dbReference type="ARBA" id="ARBA00023136"/>
    </source>
</evidence>
<dbReference type="Gene3D" id="1.20.81.30">
    <property type="entry name" value="Type II secretion system (T2SS), domain F"/>
    <property type="match status" value="1"/>
</dbReference>
<dbReference type="OrthoDB" id="9803381at2"/>
<dbReference type="AlphaFoldDB" id="A0A1I0DQI5"/>
<proteinExistence type="predicted"/>
<keyword evidence="2" id="KW-1003">Cell membrane</keyword>
<dbReference type="InterPro" id="IPR042094">
    <property type="entry name" value="T2SS_GspF_sf"/>
</dbReference>